<dbReference type="InterPro" id="IPR014601">
    <property type="entry name" value="Trans_reg_MarR_HTH"/>
</dbReference>
<dbReference type="InterPro" id="IPR036390">
    <property type="entry name" value="WH_DNA-bd_sf"/>
</dbReference>
<dbReference type="InterPro" id="IPR036388">
    <property type="entry name" value="WH-like_DNA-bd_sf"/>
</dbReference>
<sequence length="190" mass="21056">MSGLLAYTRHTLSSGLLRLYMKRPATKIVSSEHLVSDSSAELSELEYGLIMAGNAFNRWMVRCMSAAGAKDMTAVEVSLLHHVSHRERKKKLADICFVLNIEDTHVATYALKKLIARGYVKSEKSGKEVFFFATDAGRELCLKYREVREHCLIETLKDSGLTNEQIGDAAQLLRNASGLYDTAARAAASL</sequence>
<dbReference type="Proteomes" id="UP000250416">
    <property type="component" value="Unassembled WGS sequence"/>
</dbReference>
<dbReference type="Pfam" id="PF13463">
    <property type="entry name" value="HTH_27"/>
    <property type="match status" value="1"/>
</dbReference>
<dbReference type="Gene3D" id="1.10.10.10">
    <property type="entry name" value="Winged helix-like DNA-binding domain superfamily/Winged helix DNA-binding domain"/>
    <property type="match status" value="1"/>
</dbReference>
<dbReference type="SMART" id="SM00347">
    <property type="entry name" value="HTH_MARR"/>
    <property type="match status" value="1"/>
</dbReference>
<dbReference type="SUPFAM" id="SSF46785">
    <property type="entry name" value="Winged helix' DNA-binding domain"/>
    <property type="match status" value="1"/>
</dbReference>
<comment type="caution">
    <text evidence="2">The sequence shown here is derived from an EMBL/GenBank/DDBJ whole genome shotgun (WGS) entry which is preliminary data.</text>
</comment>
<name>A0AAE8T4L1_BURCE</name>
<feature type="domain" description="HTH marR-type" evidence="1">
    <location>
        <begin position="65"/>
        <end position="165"/>
    </location>
</feature>
<evidence type="ECO:0000313" key="3">
    <source>
        <dbReference type="Proteomes" id="UP000250416"/>
    </source>
</evidence>
<gene>
    <name evidence="2" type="ORF">NCTC10661_04347</name>
</gene>
<dbReference type="InterPro" id="IPR000835">
    <property type="entry name" value="HTH_MarR-typ"/>
</dbReference>
<protein>
    <submittedName>
        <fullName evidence="2">Transcriptional regulator</fullName>
    </submittedName>
</protein>
<evidence type="ECO:0000259" key="1">
    <source>
        <dbReference type="SMART" id="SM00347"/>
    </source>
</evidence>
<reference evidence="2 3" key="1">
    <citation type="submission" date="2018-06" db="EMBL/GenBank/DDBJ databases">
        <authorList>
            <consortium name="Pathogen Informatics"/>
            <person name="Doyle S."/>
        </authorList>
    </citation>
    <scope>NUCLEOTIDE SEQUENCE [LARGE SCALE GENOMIC DNA]</scope>
    <source>
        <strain evidence="2 3">NCTC10661</strain>
    </source>
</reference>
<dbReference type="AlphaFoldDB" id="A0AAE8T4L1"/>
<proteinExistence type="predicted"/>
<accession>A0AAE8T4L1</accession>
<organism evidence="2 3">
    <name type="scientific">Burkholderia cepacia</name>
    <name type="common">Pseudomonas cepacia</name>
    <dbReference type="NCBI Taxonomy" id="292"/>
    <lineage>
        <taxon>Bacteria</taxon>
        <taxon>Pseudomonadati</taxon>
        <taxon>Pseudomonadota</taxon>
        <taxon>Betaproteobacteria</taxon>
        <taxon>Burkholderiales</taxon>
        <taxon>Burkholderiaceae</taxon>
        <taxon>Burkholderia</taxon>
        <taxon>Burkholderia cepacia complex</taxon>
    </lineage>
</organism>
<dbReference type="GO" id="GO:0003700">
    <property type="term" value="F:DNA-binding transcription factor activity"/>
    <property type="evidence" value="ECO:0007669"/>
    <property type="project" value="InterPro"/>
</dbReference>
<dbReference type="PIRSF" id="PIRSF036158">
    <property type="entry name" value="UCP036158_MarR"/>
    <property type="match status" value="1"/>
</dbReference>
<evidence type="ECO:0000313" key="2">
    <source>
        <dbReference type="EMBL" id="SPV20980.1"/>
    </source>
</evidence>
<dbReference type="EMBL" id="UARD01000023">
    <property type="protein sequence ID" value="SPV20980.1"/>
    <property type="molecule type" value="Genomic_DNA"/>
</dbReference>